<dbReference type="Pfam" id="PF00498">
    <property type="entry name" value="FHA"/>
    <property type="match status" value="1"/>
</dbReference>
<dbReference type="PANTHER" id="PTHR12162:SF0">
    <property type="entry name" value="NIBRIN"/>
    <property type="match status" value="1"/>
</dbReference>
<dbReference type="InterPro" id="IPR008984">
    <property type="entry name" value="SMAD_FHA_dom_sf"/>
</dbReference>
<feature type="domain" description="FHA" evidence="9">
    <location>
        <begin position="24"/>
        <end position="90"/>
    </location>
</feature>
<evidence type="ECO:0000313" key="11">
    <source>
        <dbReference type="Proteomes" id="UP001492380"/>
    </source>
</evidence>
<evidence type="ECO:0000256" key="3">
    <source>
        <dbReference type="ARBA" id="ARBA00022454"/>
    </source>
</evidence>
<feature type="compositionally biased region" description="Polar residues" evidence="8">
    <location>
        <begin position="792"/>
        <end position="833"/>
    </location>
</feature>
<evidence type="ECO:0000256" key="4">
    <source>
        <dbReference type="ARBA" id="ARBA00022763"/>
    </source>
</evidence>
<accession>A0ABR1YSJ5</accession>
<keyword evidence="5" id="KW-0234">DNA repair</keyword>
<dbReference type="PANTHER" id="PTHR12162">
    <property type="entry name" value="NIBRIN-RELATED"/>
    <property type="match status" value="1"/>
</dbReference>
<feature type="region of interest" description="Disordered" evidence="8">
    <location>
        <begin position="682"/>
        <end position="882"/>
    </location>
</feature>
<reference evidence="10 11" key="1">
    <citation type="submission" date="2024-04" db="EMBL/GenBank/DDBJ databases">
        <title>Phyllosticta paracitricarpa is synonymous to the EU quarantine fungus P. citricarpa based on phylogenomic analyses.</title>
        <authorList>
            <consortium name="Lawrence Berkeley National Laboratory"/>
            <person name="Van Ingen-Buijs V.A."/>
            <person name="Van Westerhoven A.C."/>
            <person name="Haridas S."/>
            <person name="Skiadas P."/>
            <person name="Martin F."/>
            <person name="Groenewald J.Z."/>
            <person name="Crous P.W."/>
            <person name="Seidl M.F."/>
        </authorList>
    </citation>
    <scope>NUCLEOTIDE SEQUENCE [LARGE SCALE GENOMIC DNA]</scope>
    <source>
        <strain evidence="10 11">CBS 123374</strain>
    </source>
</reference>
<dbReference type="Gene3D" id="3.40.50.10980">
    <property type="entry name" value="Nibrin, BRCT2 domain"/>
    <property type="match status" value="1"/>
</dbReference>
<evidence type="ECO:0000256" key="8">
    <source>
        <dbReference type="SAM" id="MobiDB-lite"/>
    </source>
</evidence>
<feature type="compositionally biased region" description="Pro residues" evidence="8">
    <location>
        <begin position="402"/>
        <end position="413"/>
    </location>
</feature>
<dbReference type="EMBL" id="JBBWRZ010000004">
    <property type="protein sequence ID" value="KAK8237951.1"/>
    <property type="molecule type" value="Genomic_DNA"/>
</dbReference>
<comment type="similarity">
    <text evidence="7">Belongs to the Nibrin family.</text>
</comment>
<dbReference type="Gene3D" id="3.40.50.10190">
    <property type="entry name" value="BRCT domain"/>
    <property type="match status" value="1"/>
</dbReference>
<comment type="subcellular location">
    <subcellularLocation>
        <location evidence="2">Chromosome</location>
    </subcellularLocation>
    <subcellularLocation>
        <location evidence="1">Nucleus</location>
    </subcellularLocation>
</comment>
<dbReference type="InterPro" id="IPR036420">
    <property type="entry name" value="BRCT_dom_sf"/>
</dbReference>
<dbReference type="PROSITE" id="PS50006">
    <property type="entry name" value="FHA_DOMAIN"/>
    <property type="match status" value="1"/>
</dbReference>
<dbReference type="Pfam" id="PF16508">
    <property type="entry name" value="NIBRIN_BRCT_II"/>
    <property type="match status" value="1"/>
</dbReference>
<feature type="compositionally biased region" description="Polar residues" evidence="8">
    <location>
        <begin position="852"/>
        <end position="864"/>
    </location>
</feature>
<proteinExistence type="inferred from homology"/>
<dbReference type="InterPro" id="IPR000253">
    <property type="entry name" value="FHA_dom"/>
</dbReference>
<keyword evidence="4" id="KW-0227">DNA damage</keyword>
<keyword evidence="3" id="KW-0158">Chromosome</keyword>
<evidence type="ECO:0000256" key="2">
    <source>
        <dbReference type="ARBA" id="ARBA00004286"/>
    </source>
</evidence>
<evidence type="ECO:0000256" key="5">
    <source>
        <dbReference type="ARBA" id="ARBA00023204"/>
    </source>
</evidence>
<dbReference type="InterPro" id="IPR040227">
    <property type="entry name" value="Nibrin-rel"/>
</dbReference>
<comment type="caution">
    <text evidence="10">The sequence shown here is derived from an EMBL/GenBank/DDBJ whole genome shotgun (WGS) entry which is preliminary data.</text>
</comment>
<dbReference type="InterPro" id="IPR043014">
    <property type="entry name" value="Nibrin_BRCT2_sf"/>
</dbReference>
<sequence>MWLLSNEGDFLGGKRIWLSPGTEHLFGRGKDHSGPNCYMFPEQKSFSRKHLVIKIREVEPDAVGRPDRKSEAVLEDLGSKFGTELNGEKFTGTEKVIPSRTQGKEVHIIKMGQCKDLWRLEWHPVNITVNAHKAKKRQAPMANSQEMQNLFESCDIKFTERYQPQHTTHVVASKRNTPKGLQGLVGGQWVVTSEWLDALERQLSRPEVAEGEEQRMSPLAEDFDANWPDEAKFIPAVSQEPVQRPAELLKPNPDRESVFKGYTFVFTHQTHYTILGPVVEGGGGKALFYELDVDSMRPEDMVRYIKDKAGESGLGEFEDGSEGKGVVMVRPNDDDMEMARFCQTVDIILGQRSIRQSDFLDAIVMIDATGLRKPLEESLGEGSTPFATPREVQSEVPESSAPAPPPSTEPPPETRTEQPLARRRAYRRAVTTSRFKGFDTFDPSEQTSYPPPPPENDETNIPDSIPREPSPVESQFSAPSRQDSEVPTARGRKRPHQEDDIVESVEDRASKVDKLFPASAAMKRRRMELGLETSSAEGTPVSDETPKSSKKPSAKLPFESRKKKRNEDIEEINIKQLAKERMEKEEEQRKQDEEALREALEGMDIESIKNLAKVEVMEVKPRENRLSRANDNTDCARWKAEWDGRKNFKKFRKRRPGSTDEEAPLRGRKVIVGLEEVKKTDTTILGDDWFDQPGAGRRGSHATVYSTGSRLLASTRDGESDEEEVSFRRRGARSSKSESQRSGPAKSISIRSRDDVEMQDVDPEEIAGEPRNERIAAIAKGAQERPRERVRSSFTSDRSRGASQRQTPESGSQSQTVIGDSARPSTANSTASSRSKRPAMGPPSGAREPLSKRSNASSGRSATLQVEEEDSGDELRFRRRRK</sequence>
<organism evidence="10 11">
    <name type="scientific">Phyllosticta capitalensis</name>
    <dbReference type="NCBI Taxonomy" id="121624"/>
    <lineage>
        <taxon>Eukaryota</taxon>
        <taxon>Fungi</taxon>
        <taxon>Dikarya</taxon>
        <taxon>Ascomycota</taxon>
        <taxon>Pezizomycotina</taxon>
        <taxon>Dothideomycetes</taxon>
        <taxon>Dothideomycetes incertae sedis</taxon>
        <taxon>Botryosphaeriales</taxon>
        <taxon>Phyllostictaceae</taxon>
        <taxon>Phyllosticta</taxon>
    </lineage>
</organism>
<feature type="compositionally biased region" description="Polar residues" evidence="8">
    <location>
        <begin position="472"/>
        <end position="481"/>
    </location>
</feature>
<feature type="compositionally biased region" description="Basic and acidic residues" evidence="8">
    <location>
        <begin position="577"/>
        <end position="598"/>
    </location>
</feature>
<protein>
    <recommendedName>
        <fullName evidence="9">FHA domain-containing protein</fullName>
    </recommendedName>
</protein>
<gene>
    <name evidence="10" type="ORF">HDK90DRAFT_209195</name>
</gene>
<feature type="compositionally biased region" description="Basic and acidic residues" evidence="8">
    <location>
        <begin position="505"/>
        <end position="514"/>
    </location>
</feature>
<name>A0ABR1YSJ5_9PEZI</name>
<dbReference type="SUPFAM" id="SSF49879">
    <property type="entry name" value="SMAD/FHA domain"/>
    <property type="match status" value="1"/>
</dbReference>
<feature type="compositionally biased region" description="Basic and acidic residues" evidence="8">
    <location>
        <begin position="782"/>
        <end position="791"/>
    </location>
</feature>
<dbReference type="SUPFAM" id="SSF52113">
    <property type="entry name" value="BRCT domain"/>
    <property type="match status" value="1"/>
</dbReference>
<evidence type="ECO:0000256" key="1">
    <source>
        <dbReference type="ARBA" id="ARBA00004123"/>
    </source>
</evidence>
<dbReference type="SMART" id="SM00240">
    <property type="entry name" value="FHA"/>
    <property type="match status" value="1"/>
</dbReference>
<evidence type="ECO:0000259" key="9">
    <source>
        <dbReference type="PROSITE" id="PS50006"/>
    </source>
</evidence>
<feature type="compositionally biased region" description="Acidic residues" evidence="8">
    <location>
        <begin position="757"/>
        <end position="767"/>
    </location>
</feature>
<dbReference type="Gene3D" id="2.60.200.20">
    <property type="match status" value="1"/>
</dbReference>
<feature type="region of interest" description="Disordered" evidence="8">
    <location>
        <begin position="376"/>
        <end position="598"/>
    </location>
</feature>
<evidence type="ECO:0000313" key="10">
    <source>
        <dbReference type="EMBL" id="KAK8237951.1"/>
    </source>
</evidence>
<dbReference type="InterPro" id="IPR032429">
    <property type="entry name" value="Nibrin_BRCT2"/>
</dbReference>
<keyword evidence="6" id="KW-0539">Nucleus</keyword>
<evidence type="ECO:0000256" key="7">
    <source>
        <dbReference type="ARBA" id="ARBA00044757"/>
    </source>
</evidence>
<keyword evidence="11" id="KW-1185">Reference proteome</keyword>
<dbReference type="Proteomes" id="UP001492380">
    <property type="component" value="Unassembled WGS sequence"/>
</dbReference>
<evidence type="ECO:0000256" key="6">
    <source>
        <dbReference type="ARBA" id="ARBA00023242"/>
    </source>
</evidence>